<name>A0ABR9QMS0_9BACI</name>
<keyword evidence="8" id="KW-1185">Reference proteome</keyword>
<feature type="transmembrane region" description="Helical" evidence="6">
    <location>
        <begin position="208"/>
        <end position="239"/>
    </location>
</feature>
<evidence type="ECO:0000313" key="8">
    <source>
        <dbReference type="Proteomes" id="UP001516662"/>
    </source>
</evidence>
<feature type="transmembrane region" description="Helical" evidence="6">
    <location>
        <begin position="350"/>
        <end position="371"/>
    </location>
</feature>
<keyword evidence="2 6" id="KW-0812">Transmembrane</keyword>
<feature type="transmembrane region" description="Helical" evidence="6">
    <location>
        <begin position="312"/>
        <end position="338"/>
    </location>
</feature>
<dbReference type="EMBL" id="JADCLJ010000024">
    <property type="protein sequence ID" value="MBE4909803.1"/>
    <property type="molecule type" value="Genomic_DNA"/>
</dbReference>
<dbReference type="PANTHER" id="PTHR30474">
    <property type="entry name" value="CELL CYCLE PROTEIN"/>
    <property type="match status" value="1"/>
</dbReference>
<comment type="subcellular location">
    <subcellularLocation>
        <location evidence="1">Membrane</location>
        <topology evidence="1">Multi-pass membrane protein</topology>
    </subcellularLocation>
</comment>
<dbReference type="RefSeq" id="WP_193538804.1">
    <property type="nucleotide sequence ID" value="NZ_JADCLJ010000024.1"/>
</dbReference>
<dbReference type="Pfam" id="PF01098">
    <property type="entry name" value="FTSW_RODA_SPOVE"/>
    <property type="match status" value="2"/>
</dbReference>
<keyword evidence="3" id="KW-0133">Cell shape</keyword>
<evidence type="ECO:0000256" key="2">
    <source>
        <dbReference type="ARBA" id="ARBA00022692"/>
    </source>
</evidence>
<evidence type="ECO:0000256" key="6">
    <source>
        <dbReference type="SAM" id="Phobius"/>
    </source>
</evidence>
<sequence>MGLENEFEVYIKELCKQIRNKDVHASIKLEISDHLQTLKEEALLAGLSEEKAIDQALARMGDVKLLGKQLNETHKAPMDIKTILPVMIASLFGLLAMYYLQFHSTFTEIQDMKVFNKSLIFYLLGILLMLSLSMFDYRKLLKFSKHLYAGTVLILLITVLFGVRVDGVPFLILGFANINFTEITPFLLVMSFAGIFHSWNWNDSRKSWLGVGILAFPILLLLTTSAIATSIICIIGCTAIMFGSRASLKQAIGFAAAASIWQIFNLLVLSQNYTSIDTKVIKNLGASDFIGNSLNLTPNLISEVHTDFIFTYIVYSFGWLSAIIAFVLIVFFIWRILSAAKSVNFNYGKMLVIGLAVTFASQIILSILTNLGLSPLPGVAMPFMSFGGSHILLEMIAVGLILSIFRRRKAADILWLDVKNNT</sequence>
<keyword evidence="4 6" id="KW-1133">Transmembrane helix</keyword>
<protein>
    <submittedName>
        <fullName evidence="7">FtsW/RodA/SpoVE family cell cycle protein</fullName>
    </submittedName>
</protein>
<feature type="transmembrane region" description="Helical" evidence="6">
    <location>
        <begin position="170"/>
        <end position="196"/>
    </location>
</feature>
<keyword evidence="5 6" id="KW-0472">Membrane</keyword>
<evidence type="ECO:0000256" key="4">
    <source>
        <dbReference type="ARBA" id="ARBA00022989"/>
    </source>
</evidence>
<dbReference type="PANTHER" id="PTHR30474:SF1">
    <property type="entry name" value="PEPTIDOGLYCAN GLYCOSYLTRANSFERASE MRDB"/>
    <property type="match status" value="1"/>
</dbReference>
<dbReference type="InterPro" id="IPR001182">
    <property type="entry name" value="FtsW/RodA"/>
</dbReference>
<comment type="caution">
    <text evidence="7">The sequence shown here is derived from an EMBL/GenBank/DDBJ whole genome shotgun (WGS) entry which is preliminary data.</text>
</comment>
<proteinExistence type="predicted"/>
<feature type="transmembrane region" description="Helical" evidence="6">
    <location>
        <begin position="383"/>
        <end position="405"/>
    </location>
</feature>
<evidence type="ECO:0000256" key="1">
    <source>
        <dbReference type="ARBA" id="ARBA00004141"/>
    </source>
</evidence>
<gene>
    <name evidence="7" type="ORF">IMZ08_17350</name>
</gene>
<evidence type="ECO:0000256" key="5">
    <source>
        <dbReference type="ARBA" id="ARBA00023136"/>
    </source>
</evidence>
<dbReference type="NCBIfam" id="NF038403">
    <property type="entry name" value="perm_prefix_1"/>
    <property type="match status" value="1"/>
</dbReference>
<feature type="transmembrane region" description="Helical" evidence="6">
    <location>
        <begin position="114"/>
        <end position="135"/>
    </location>
</feature>
<feature type="transmembrane region" description="Helical" evidence="6">
    <location>
        <begin position="251"/>
        <end position="269"/>
    </location>
</feature>
<organism evidence="7 8">
    <name type="scientific">Litchfieldia luteola</name>
    <dbReference type="NCBI Taxonomy" id="682179"/>
    <lineage>
        <taxon>Bacteria</taxon>
        <taxon>Bacillati</taxon>
        <taxon>Bacillota</taxon>
        <taxon>Bacilli</taxon>
        <taxon>Bacillales</taxon>
        <taxon>Bacillaceae</taxon>
        <taxon>Litchfieldia</taxon>
    </lineage>
</organism>
<dbReference type="InterPro" id="IPR047928">
    <property type="entry name" value="Perm_prefix_1"/>
</dbReference>
<accession>A0ABR9QMS0</accession>
<dbReference type="Proteomes" id="UP001516662">
    <property type="component" value="Unassembled WGS sequence"/>
</dbReference>
<evidence type="ECO:0000313" key="7">
    <source>
        <dbReference type="EMBL" id="MBE4909803.1"/>
    </source>
</evidence>
<feature type="transmembrane region" description="Helical" evidence="6">
    <location>
        <begin position="83"/>
        <end position="102"/>
    </location>
</feature>
<evidence type="ECO:0000256" key="3">
    <source>
        <dbReference type="ARBA" id="ARBA00022960"/>
    </source>
</evidence>
<feature type="transmembrane region" description="Helical" evidence="6">
    <location>
        <begin position="147"/>
        <end position="163"/>
    </location>
</feature>
<reference evidence="7 8" key="1">
    <citation type="submission" date="2020-10" db="EMBL/GenBank/DDBJ databases">
        <title>Bacillus sp. HD4P25, an endophyte from a halophyte.</title>
        <authorList>
            <person name="Sun J.-Q."/>
        </authorList>
    </citation>
    <scope>NUCLEOTIDE SEQUENCE [LARGE SCALE GENOMIC DNA]</scope>
    <source>
        <strain evidence="7 8">YIM 93174</strain>
    </source>
</reference>